<gene>
    <name evidence="2" type="ORF">QBC46DRAFT_367867</name>
</gene>
<dbReference type="AlphaFoldDB" id="A0AAN6S082"/>
<feature type="region of interest" description="Disordered" evidence="1">
    <location>
        <begin position="1"/>
        <end position="20"/>
    </location>
</feature>
<dbReference type="InterPro" id="IPR021842">
    <property type="entry name" value="DUF3435"/>
</dbReference>
<keyword evidence="3" id="KW-1185">Reference proteome</keyword>
<dbReference type="PANTHER" id="PTHR37535:SF4">
    <property type="entry name" value="FLUG DOMAIN-CONTAINING PROTEIN"/>
    <property type="match status" value="1"/>
</dbReference>
<proteinExistence type="predicted"/>
<dbReference type="PANTHER" id="PTHR37535">
    <property type="entry name" value="FLUG DOMAIN PROTEIN"/>
    <property type="match status" value="1"/>
</dbReference>
<comment type="caution">
    <text evidence="2">The sequence shown here is derived from an EMBL/GenBank/DDBJ whole genome shotgun (WGS) entry which is preliminary data.</text>
</comment>
<protein>
    <submittedName>
        <fullName evidence="2">FluG domain-containing protein</fullName>
    </submittedName>
</protein>
<dbReference type="Proteomes" id="UP001303473">
    <property type="component" value="Unassembled WGS sequence"/>
</dbReference>
<sequence>MVPDEVWQEMPPDPELEAPKRRRAELKAHQFRILGRDDENEIRDLSRQIRNKQGQRSKNVKITYRKYYFRNRPTWDIERQFSGEAEEADVEYVAPAIKLHIQERAELAEILVSAELMTALDYKREMAKRKRILQRAHADDFVKEKSPRPDPFPLLMRKTQCPRCIGDERQSYEERTFSCRPAHLKEIEERERNNLIFCDHPKCREDGVKLKHLDHFRNHVQTVHGISPRRKQSS</sequence>
<reference evidence="3" key="1">
    <citation type="journal article" date="2023" name="Mol. Phylogenet. Evol.">
        <title>Genome-scale phylogeny and comparative genomics of the fungal order Sordariales.</title>
        <authorList>
            <person name="Hensen N."/>
            <person name="Bonometti L."/>
            <person name="Westerberg I."/>
            <person name="Brannstrom I.O."/>
            <person name="Guillou S."/>
            <person name="Cros-Aarteil S."/>
            <person name="Calhoun S."/>
            <person name="Haridas S."/>
            <person name="Kuo A."/>
            <person name="Mondo S."/>
            <person name="Pangilinan J."/>
            <person name="Riley R."/>
            <person name="LaButti K."/>
            <person name="Andreopoulos B."/>
            <person name="Lipzen A."/>
            <person name="Chen C."/>
            <person name="Yan M."/>
            <person name="Daum C."/>
            <person name="Ng V."/>
            <person name="Clum A."/>
            <person name="Steindorff A."/>
            <person name="Ohm R.A."/>
            <person name="Martin F."/>
            <person name="Silar P."/>
            <person name="Natvig D.O."/>
            <person name="Lalanne C."/>
            <person name="Gautier V."/>
            <person name="Ament-Velasquez S.L."/>
            <person name="Kruys A."/>
            <person name="Hutchinson M.I."/>
            <person name="Powell A.J."/>
            <person name="Barry K."/>
            <person name="Miller A.N."/>
            <person name="Grigoriev I.V."/>
            <person name="Debuchy R."/>
            <person name="Gladieux P."/>
            <person name="Hiltunen Thoren M."/>
            <person name="Johannesson H."/>
        </authorList>
    </citation>
    <scope>NUCLEOTIDE SEQUENCE [LARGE SCALE GENOMIC DNA]</scope>
    <source>
        <strain evidence="3">CBS 340.73</strain>
    </source>
</reference>
<name>A0AAN6S082_9PEZI</name>
<accession>A0AAN6S082</accession>
<evidence type="ECO:0000313" key="2">
    <source>
        <dbReference type="EMBL" id="KAK3934986.1"/>
    </source>
</evidence>
<dbReference type="Pfam" id="PF11917">
    <property type="entry name" value="DUF3435"/>
    <property type="match status" value="1"/>
</dbReference>
<organism evidence="2 3">
    <name type="scientific">Diplogelasinospora grovesii</name>
    <dbReference type="NCBI Taxonomy" id="303347"/>
    <lineage>
        <taxon>Eukaryota</taxon>
        <taxon>Fungi</taxon>
        <taxon>Dikarya</taxon>
        <taxon>Ascomycota</taxon>
        <taxon>Pezizomycotina</taxon>
        <taxon>Sordariomycetes</taxon>
        <taxon>Sordariomycetidae</taxon>
        <taxon>Sordariales</taxon>
        <taxon>Diplogelasinosporaceae</taxon>
        <taxon>Diplogelasinospora</taxon>
    </lineage>
</organism>
<evidence type="ECO:0000313" key="3">
    <source>
        <dbReference type="Proteomes" id="UP001303473"/>
    </source>
</evidence>
<evidence type="ECO:0000256" key="1">
    <source>
        <dbReference type="SAM" id="MobiDB-lite"/>
    </source>
</evidence>
<dbReference type="EMBL" id="MU853948">
    <property type="protein sequence ID" value="KAK3934986.1"/>
    <property type="molecule type" value="Genomic_DNA"/>
</dbReference>